<protein>
    <recommendedName>
        <fullName evidence="4">MORN repeat-containing protein 1</fullName>
    </recommendedName>
</protein>
<dbReference type="InParanoid" id="A0A4W3HGR9"/>
<reference evidence="3" key="3">
    <citation type="journal article" date="2014" name="Nature">
        <title>Elephant shark genome provides unique insights into gnathostome evolution.</title>
        <authorList>
            <consortium name="International Elephant Shark Genome Sequencing Consortium"/>
            <person name="Venkatesh B."/>
            <person name="Lee A.P."/>
            <person name="Ravi V."/>
            <person name="Maurya A.K."/>
            <person name="Lian M.M."/>
            <person name="Swann J.B."/>
            <person name="Ohta Y."/>
            <person name="Flajnik M.F."/>
            <person name="Sutoh Y."/>
            <person name="Kasahara M."/>
            <person name="Hoon S."/>
            <person name="Gangu V."/>
            <person name="Roy S.W."/>
            <person name="Irimia M."/>
            <person name="Korzh V."/>
            <person name="Kondrychyn I."/>
            <person name="Lim Z.W."/>
            <person name="Tay B.H."/>
            <person name="Tohari S."/>
            <person name="Kong K.W."/>
            <person name="Ho S."/>
            <person name="Lorente-Galdos B."/>
            <person name="Quilez J."/>
            <person name="Marques-Bonet T."/>
            <person name="Raney B.J."/>
            <person name="Ingham P.W."/>
            <person name="Tay A."/>
            <person name="Hillier L.W."/>
            <person name="Minx P."/>
            <person name="Boehm T."/>
            <person name="Wilson R.K."/>
            <person name="Brenner S."/>
            <person name="Warren W.C."/>
        </authorList>
    </citation>
    <scope>NUCLEOTIDE SEQUENCE [LARGE SCALE GENOMIC DNA]</scope>
</reference>
<evidence type="ECO:0000313" key="3">
    <source>
        <dbReference type="Proteomes" id="UP000314986"/>
    </source>
</evidence>
<dbReference type="KEGG" id="cmk:103184214"/>
<evidence type="ECO:0000256" key="1">
    <source>
        <dbReference type="ARBA" id="ARBA00022737"/>
    </source>
</evidence>
<dbReference type="AlphaFoldDB" id="A0A4W3HGR9"/>
<dbReference type="OrthoDB" id="423343at2759"/>
<dbReference type="SUPFAM" id="SSF82185">
    <property type="entry name" value="Histone H3 K4-specific methyltransferase SET7/9 N-terminal domain"/>
    <property type="match status" value="2"/>
</dbReference>
<keyword evidence="3" id="KW-1185">Reference proteome</keyword>
<keyword evidence="1" id="KW-0677">Repeat</keyword>
<dbReference type="InterPro" id="IPR003409">
    <property type="entry name" value="MORN"/>
</dbReference>
<dbReference type="RefSeq" id="XP_007900299.1">
    <property type="nucleotide sequence ID" value="XM_007902108.2"/>
</dbReference>
<accession>A0A4W3HGR9</accession>
<dbReference type="Proteomes" id="UP000314986">
    <property type="component" value="Unassembled WGS sequence"/>
</dbReference>
<dbReference type="Ensembl" id="ENSCMIT00000009074.1">
    <property type="protein sequence ID" value="ENSCMIP00000008829.1"/>
    <property type="gene ID" value="ENSCMIG00000004714.1"/>
</dbReference>
<reference evidence="3" key="1">
    <citation type="journal article" date="2006" name="Science">
        <title>Ancient noncoding elements conserved in the human genome.</title>
        <authorList>
            <person name="Venkatesh B."/>
            <person name="Kirkness E.F."/>
            <person name="Loh Y.H."/>
            <person name="Halpern A.L."/>
            <person name="Lee A.P."/>
            <person name="Johnson J."/>
            <person name="Dandona N."/>
            <person name="Viswanathan L.D."/>
            <person name="Tay A."/>
            <person name="Venter J.C."/>
            <person name="Strausberg R.L."/>
            <person name="Brenner S."/>
        </authorList>
    </citation>
    <scope>NUCLEOTIDE SEQUENCE [LARGE SCALE GENOMIC DNA]</scope>
</reference>
<dbReference type="PANTHER" id="PTHR23084:SF263">
    <property type="entry name" value="MORN REPEAT-CONTAINING PROTEIN 1"/>
    <property type="match status" value="1"/>
</dbReference>
<evidence type="ECO:0008006" key="4">
    <source>
        <dbReference type="Google" id="ProtNLM"/>
    </source>
</evidence>
<dbReference type="Gene3D" id="2.20.110.10">
    <property type="entry name" value="Histone H3 K4-specific methyltransferase SET7/9 N-terminal domain"/>
    <property type="match status" value="3"/>
</dbReference>
<dbReference type="SMART" id="SM00698">
    <property type="entry name" value="MORN"/>
    <property type="match status" value="7"/>
</dbReference>
<reference evidence="3" key="2">
    <citation type="journal article" date="2007" name="PLoS Biol.">
        <title>Survey sequencing and comparative analysis of the elephant shark (Callorhinchus milii) genome.</title>
        <authorList>
            <person name="Venkatesh B."/>
            <person name="Kirkness E.F."/>
            <person name="Loh Y.H."/>
            <person name="Halpern A.L."/>
            <person name="Lee A.P."/>
            <person name="Johnson J."/>
            <person name="Dandona N."/>
            <person name="Viswanathan L.D."/>
            <person name="Tay A."/>
            <person name="Venter J.C."/>
            <person name="Strausberg R.L."/>
            <person name="Brenner S."/>
        </authorList>
    </citation>
    <scope>NUCLEOTIDE SEQUENCE [LARGE SCALE GENOMIC DNA]</scope>
</reference>
<dbReference type="STRING" id="7868.ENSCMIP00000008829"/>
<name>A0A4W3HGR9_CALMI</name>
<dbReference type="GeneID" id="103184214"/>
<reference evidence="2" key="5">
    <citation type="submission" date="2025-09" db="UniProtKB">
        <authorList>
            <consortium name="Ensembl"/>
        </authorList>
    </citation>
    <scope>IDENTIFICATION</scope>
</reference>
<dbReference type="Pfam" id="PF02493">
    <property type="entry name" value="MORN"/>
    <property type="match status" value="7"/>
</dbReference>
<dbReference type="PANTHER" id="PTHR23084">
    <property type="entry name" value="PHOSPHATIDYLINOSITOL-4-PHOSPHATE 5-KINASE RELATED"/>
    <property type="match status" value="1"/>
</dbReference>
<dbReference type="OMA" id="GEYVIMI"/>
<sequence length="507" mass="56870">MARREKVEGESPLYVGEVKHELRDGFGLYIYPNSFFRYQGEWKAGKKHGHGKLMMRDGSYYEGQFVNGEINGNGVRYWAATGNTYYGEFKEGEVLGFGVMKYADGSQYDGEFHYGVRIGHALLMDSHRQTYRGSFHNDKKHGEGEMSYENGDHYQGDWVLDQRQGHGVLHCADGSVYEGQWRNDLFNGQGCMTHCSGIVYDGMWINGRPAAMATKILIRGGEVQYLVQGSPFTVQVELQNDDGQLVTTENGSILQLWIGVRNIEVPSNLSSSFLKLLEDLEEKLIDTPFGLAVEYPLMHCVLNMSFTPPMCRSPPLTFCSSPSNFTELSELACDAKSDSSSLPSSVQSHQGGSPDTLSEVFQTLQSKVKVEAGCAAFQDIALARPPPNYRPFMISDEQEKMQKVSKKPISRTIIEKAAALQDKTGENRMNLRKKLGDKMKKTVNNVAPQIVRPGEYIIMVKDISSPPFLGRKLQPGFCILMVMPRFQEDNPESHKTTMKFSSKHRGN</sequence>
<evidence type="ECO:0000313" key="2">
    <source>
        <dbReference type="Ensembl" id="ENSCMIP00000008829.1"/>
    </source>
</evidence>
<gene>
    <name evidence="2" type="primary">LOC103184214</name>
</gene>
<proteinExistence type="predicted"/>
<dbReference type="GeneTree" id="ENSGT00940000161806"/>
<organism evidence="2 3">
    <name type="scientific">Callorhinchus milii</name>
    <name type="common">Ghost shark</name>
    <dbReference type="NCBI Taxonomy" id="7868"/>
    <lineage>
        <taxon>Eukaryota</taxon>
        <taxon>Metazoa</taxon>
        <taxon>Chordata</taxon>
        <taxon>Craniata</taxon>
        <taxon>Vertebrata</taxon>
        <taxon>Chondrichthyes</taxon>
        <taxon>Holocephali</taxon>
        <taxon>Chimaeriformes</taxon>
        <taxon>Callorhinchidae</taxon>
        <taxon>Callorhinchus</taxon>
    </lineage>
</organism>
<reference evidence="2" key="4">
    <citation type="submission" date="2025-08" db="UniProtKB">
        <authorList>
            <consortium name="Ensembl"/>
        </authorList>
    </citation>
    <scope>IDENTIFICATION</scope>
</reference>